<dbReference type="EMBL" id="JALJRB010000013">
    <property type="protein sequence ID" value="MCJ8501435.1"/>
    <property type="molecule type" value="Genomic_DNA"/>
</dbReference>
<evidence type="ECO:0000313" key="1">
    <source>
        <dbReference type="EMBL" id="MCJ8501435.1"/>
    </source>
</evidence>
<accession>A0AA41UJ33</accession>
<comment type="caution">
    <text evidence="1">The sequence shown here is derived from an EMBL/GenBank/DDBJ whole genome shotgun (WGS) entry which is preliminary data.</text>
</comment>
<organism evidence="1 2">
    <name type="scientific">Desulfatitalea alkaliphila</name>
    <dbReference type="NCBI Taxonomy" id="2929485"/>
    <lineage>
        <taxon>Bacteria</taxon>
        <taxon>Pseudomonadati</taxon>
        <taxon>Thermodesulfobacteriota</taxon>
        <taxon>Desulfobacteria</taxon>
        <taxon>Desulfobacterales</taxon>
        <taxon>Desulfosarcinaceae</taxon>
        <taxon>Desulfatitalea</taxon>
    </lineage>
</organism>
<name>A0AA41UJ33_9BACT</name>
<protein>
    <submittedName>
        <fullName evidence="1">PAAR domain-containing protein</fullName>
    </submittedName>
</protein>
<dbReference type="RefSeq" id="WP_246909089.1">
    <property type="nucleotide sequence ID" value="NZ_JALJRB010000013.1"/>
</dbReference>
<dbReference type="Proteomes" id="UP001165427">
    <property type="component" value="Unassembled WGS sequence"/>
</dbReference>
<reference evidence="1" key="1">
    <citation type="submission" date="2022-04" db="EMBL/GenBank/DDBJ databases">
        <title>Desulfatitalea alkaliphila sp. nov., a novel anaerobic sulfate-reducing bacterium isolated from terrestrial mud volcano, Taman Peninsula, Russia.</title>
        <authorList>
            <person name="Khomyakova M.A."/>
            <person name="Merkel A.Y."/>
            <person name="Slobodkin A.I."/>
        </authorList>
    </citation>
    <scope>NUCLEOTIDE SEQUENCE</scope>
    <source>
        <strain evidence="1">M08but</strain>
    </source>
</reference>
<dbReference type="CDD" id="cd14744">
    <property type="entry name" value="PAAR_CT_2"/>
    <property type="match status" value="1"/>
</dbReference>
<dbReference type="AlphaFoldDB" id="A0AA41UJ33"/>
<dbReference type="Pfam" id="PF05488">
    <property type="entry name" value="PAAR_motif"/>
    <property type="match status" value="1"/>
</dbReference>
<proteinExistence type="predicted"/>
<gene>
    <name evidence="1" type="ORF">MRX98_12690</name>
</gene>
<keyword evidence="2" id="KW-1185">Reference proteome</keyword>
<dbReference type="Gene3D" id="2.60.200.60">
    <property type="match status" value="1"/>
</dbReference>
<evidence type="ECO:0000313" key="2">
    <source>
        <dbReference type="Proteomes" id="UP001165427"/>
    </source>
</evidence>
<sequence length="88" mass="8733">MSGPQARLGDVSSHGGVIVTSAVRTMVNGIPVARMGDLHVCPIPGHGVTPIVTGSMTTITEGSPNARIGDITACGAVIVAGSPNTIDN</sequence>
<dbReference type="InterPro" id="IPR008727">
    <property type="entry name" value="PAAR_motif"/>
</dbReference>